<organism evidence="1 2">
    <name type="scientific">Vineibacter terrae</name>
    <dbReference type="NCBI Taxonomy" id="2586908"/>
    <lineage>
        <taxon>Bacteria</taxon>
        <taxon>Pseudomonadati</taxon>
        <taxon>Pseudomonadota</taxon>
        <taxon>Alphaproteobacteria</taxon>
        <taxon>Hyphomicrobiales</taxon>
        <taxon>Vineibacter</taxon>
    </lineage>
</organism>
<sequence length="346" mass="39082">MLFNIEVDHGHVVTGYFVPDRFTGTSVIRIEGSGIEPLTFECNETRQSLVMAGRHETGWCGFRLDQDLIPGLAEMQDLELYDPETGVVLYRRRPAESIIKQKLFRLETHLEPLSRLDDALDGSFRFFYKGMEQFGRETTTQIFLLDHADSIYASGRLLYKQYEYFLEDRGFRPICLLRNPYDELAERLLILSRAGNGDADMLGARDSMSLEAAIEFAASIDLSDEKQLRRAFRTMSAEDAFTFADPLVRALGARTPDETPQDSTMAGALEVLSNCAVVGLREYPNLFLEGLGAQLGLEAKKLPPVQEPPEVLRLGQILRDIKPVKSLIEHDLELYDHVRAAMEKAL</sequence>
<comment type="caution">
    <text evidence="1">The sequence shown here is derived from an EMBL/GenBank/DDBJ whole genome shotgun (WGS) entry which is preliminary data.</text>
</comment>
<accession>A0A5C8PML4</accession>
<protein>
    <submittedName>
        <fullName evidence="1">Uncharacterized protein</fullName>
    </submittedName>
</protein>
<name>A0A5C8PML4_9HYPH</name>
<dbReference type="OrthoDB" id="8434031at2"/>
<dbReference type="RefSeq" id="WP_147847471.1">
    <property type="nucleotide sequence ID" value="NZ_VDUZ01000013.1"/>
</dbReference>
<keyword evidence="2" id="KW-1185">Reference proteome</keyword>
<proteinExistence type="predicted"/>
<dbReference type="EMBL" id="VDUZ01000013">
    <property type="protein sequence ID" value="TXL75669.1"/>
    <property type="molecule type" value="Genomic_DNA"/>
</dbReference>
<dbReference type="InterPro" id="IPR027417">
    <property type="entry name" value="P-loop_NTPase"/>
</dbReference>
<dbReference type="Proteomes" id="UP000321638">
    <property type="component" value="Unassembled WGS sequence"/>
</dbReference>
<dbReference type="Gene3D" id="3.40.50.300">
    <property type="entry name" value="P-loop containing nucleotide triphosphate hydrolases"/>
    <property type="match status" value="1"/>
</dbReference>
<evidence type="ECO:0000313" key="2">
    <source>
        <dbReference type="Proteomes" id="UP000321638"/>
    </source>
</evidence>
<gene>
    <name evidence="1" type="ORF">FHP25_13530</name>
</gene>
<evidence type="ECO:0000313" key="1">
    <source>
        <dbReference type="EMBL" id="TXL75669.1"/>
    </source>
</evidence>
<reference evidence="1 2" key="1">
    <citation type="submission" date="2019-06" db="EMBL/GenBank/DDBJ databases">
        <title>New taxonomy in bacterial strain CC-CFT640, isolated from vineyard.</title>
        <authorList>
            <person name="Lin S.-Y."/>
            <person name="Tsai C.-F."/>
            <person name="Young C.-C."/>
        </authorList>
    </citation>
    <scope>NUCLEOTIDE SEQUENCE [LARGE SCALE GENOMIC DNA]</scope>
    <source>
        <strain evidence="1 2">CC-CFT640</strain>
    </source>
</reference>
<dbReference type="AlphaFoldDB" id="A0A5C8PML4"/>